<dbReference type="PRINTS" id="PR00081">
    <property type="entry name" value="GDHRDH"/>
</dbReference>
<dbReference type="Proteomes" id="UP000531950">
    <property type="component" value="Unassembled WGS sequence"/>
</dbReference>
<protein>
    <submittedName>
        <fullName evidence="3">SDR family oxidoreductase</fullName>
    </submittedName>
</protein>
<dbReference type="SUPFAM" id="SSF51735">
    <property type="entry name" value="NAD(P)-binding Rossmann-fold domains"/>
    <property type="match status" value="1"/>
</dbReference>
<evidence type="ECO:0000313" key="3">
    <source>
        <dbReference type="EMBL" id="NWE12530.1"/>
    </source>
</evidence>
<dbReference type="InterPro" id="IPR002347">
    <property type="entry name" value="SDR_fam"/>
</dbReference>
<gene>
    <name evidence="3" type="ORF">HX822_06235</name>
</gene>
<dbReference type="CDD" id="cd05233">
    <property type="entry name" value="SDR_c"/>
    <property type="match status" value="1"/>
</dbReference>
<evidence type="ECO:0000256" key="1">
    <source>
        <dbReference type="ARBA" id="ARBA00006484"/>
    </source>
</evidence>
<dbReference type="PANTHER" id="PTHR45024">
    <property type="entry name" value="DEHYDROGENASES, SHORT CHAIN"/>
    <property type="match status" value="1"/>
</dbReference>
<dbReference type="EMBL" id="JACARG010000010">
    <property type="protein sequence ID" value="NWE12530.1"/>
    <property type="molecule type" value="Genomic_DNA"/>
</dbReference>
<keyword evidence="2" id="KW-0560">Oxidoreductase</keyword>
<dbReference type="Gene3D" id="3.40.50.720">
    <property type="entry name" value="NAD(P)-binding Rossmann-like Domain"/>
    <property type="match status" value="1"/>
</dbReference>
<dbReference type="RefSeq" id="WP_177076520.1">
    <property type="nucleotide sequence ID" value="NZ_JACARG010000010.1"/>
</dbReference>
<accession>A0A7Y8EDV0</accession>
<dbReference type="PANTHER" id="PTHR45024:SF2">
    <property type="entry name" value="SCP2 DOMAIN-CONTAINING PROTEIN"/>
    <property type="match status" value="1"/>
</dbReference>
<dbReference type="InterPro" id="IPR051687">
    <property type="entry name" value="Peroxisomal_Beta-Oxidation"/>
</dbReference>
<dbReference type="InterPro" id="IPR036291">
    <property type="entry name" value="NAD(P)-bd_dom_sf"/>
</dbReference>
<dbReference type="AlphaFoldDB" id="A0A7Y8EDV0"/>
<name>A0A7Y8EDV0_9PSED</name>
<organism evidence="3 4">
    <name type="scientific">Pseudomonas yamanorum</name>
    <dbReference type="NCBI Taxonomy" id="515393"/>
    <lineage>
        <taxon>Bacteria</taxon>
        <taxon>Pseudomonadati</taxon>
        <taxon>Pseudomonadota</taxon>
        <taxon>Gammaproteobacteria</taxon>
        <taxon>Pseudomonadales</taxon>
        <taxon>Pseudomonadaceae</taxon>
        <taxon>Pseudomonas</taxon>
    </lineage>
</organism>
<comment type="caution">
    <text evidence="3">The sequence shown here is derived from an EMBL/GenBank/DDBJ whole genome shotgun (WGS) entry which is preliminary data.</text>
</comment>
<dbReference type="GO" id="GO:0016491">
    <property type="term" value="F:oxidoreductase activity"/>
    <property type="evidence" value="ECO:0007669"/>
    <property type="project" value="UniProtKB-KW"/>
</dbReference>
<reference evidence="3 4" key="1">
    <citation type="submission" date="2020-04" db="EMBL/GenBank/DDBJ databases">
        <title>Molecular characterization of pseudomonads from Agaricus bisporus reveal novel blotch 2 pathogens in Western Europe.</title>
        <authorList>
            <person name="Taparia T."/>
            <person name="Krijger M."/>
            <person name="Haynes E."/>
            <person name="Elpinstone J.G."/>
            <person name="Noble R."/>
            <person name="Van Der Wolf J."/>
        </authorList>
    </citation>
    <scope>NUCLEOTIDE SEQUENCE [LARGE SCALE GENOMIC DNA]</scope>
    <source>
        <strain evidence="3 4">IPO3782</strain>
    </source>
</reference>
<evidence type="ECO:0000256" key="2">
    <source>
        <dbReference type="ARBA" id="ARBA00023002"/>
    </source>
</evidence>
<comment type="similarity">
    <text evidence="1">Belongs to the short-chain dehydrogenases/reductases (SDR) family.</text>
</comment>
<dbReference type="Pfam" id="PF00106">
    <property type="entry name" value="adh_short"/>
    <property type="match status" value="1"/>
</dbReference>
<sequence length="287" mass="30006">MDFTGKTAIVTGAARGLGFSYARELARLGAQVVISDIGADTLGEGADPQVVQAAALALQGEGLQVVGHATDLSGEAGCRALIECAISHFGQLDILIHNAGWVGYQPIEAADAAFIRRAMDINVYAPIWLGKHAWPYLKQSAAPRIVLTTSDRAMYTQYAQPGLVAYSAGKMAQLGIMNALSGEGAEAGILVNAISPVAKTRMWGVTGAPANLKPESVTPGVLFLASAQCQDSGYILRASNGQFTATRFVENPGVSYPVDLARPKASTAEQVAASWTRIKAHPDPGAQ</sequence>
<evidence type="ECO:0000313" key="4">
    <source>
        <dbReference type="Proteomes" id="UP000531950"/>
    </source>
</evidence>
<proteinExistence type="inferred from homology"/>